<evidence type="ECO:0000256" key="2">
    <source>
        <dbReference type="SAM" id="Phobius"/>
    </source>
</evidence>
<keyword evidence="4" id="KW-1185">Reference proteome</keyword>
<sequence>MKLAKAAAQQLKAVVVEYDVLCATLLGQPQSVQPAPPGESWARERLQSALRGLPSDIVRRVTGQQDEPPRSEDELHLERQLQAAAREQETRRRQREQRPQAADSATKGGSLRDKYLHKLNKLKEKTKQESSAGPTGLEEVTAKTSAGLSTWVVNDGANEVLVRRGRKWWLVLVLTWMCVELLGSAGIVQGRDPAQRPAARCKLVFCWEWRWCTDWCGWL</sequence>
<evidence type="ECO:0000256" key="1">
    <source>
        <dbReference type="SAM" id="MobiDB-lite"/>
    </source>
</evidence>
<accession>A0A9W6WPH6</accession>
<evidence type="ECO:0000313" key="3">
    <source>
        <dbReference type="EMBL" id="GMF12402.1"/>
    </source>
</evidence>
<dbReference type="Proteomes" id="UP001165083">
    <property type="component" value="Unassembled WGS sequence"/>
</dbReference>
<name>A0A9W6WPH6_9STRA</name>
<reference evidence="3" key="1">
    <citation type="submission" date="2023-04" db="EMBL/GenBank/DDBJ databases">
        <title>Phytophthora lilii NBRC 32176.</title>
        <authorList>
            <person name="Ichikawa N."/>
            <person name="Sato H."/>
            <person name="Tonouchi N."/>
        </authorList>
    </citation>
    <scope>NUCLEOTIDE SEQUENCE</scope>
    <source>
        <strain evidence="3">NBRC 32176</strain>
    </source>
</reference>
<keyword evidence="2" id="KW-1133">Transmembrane helix</keyword>
<gene>
    <name evidence="3" type="ORF">Plil01_000301900</name>
</gene>
<keyword evidence="2" id="KW-0812">Transmembrane</keyword>
<proteinExistence type="predicted"/>
<dbReference type="OrthoDB" id="426235at2759"/>
<comment type="caution">
    <text evidence="3">The sequence shown here is derived from an EMBL/GenBank/DDBJ whole genome shotgun (WGS) entry which is preliminary data.</text>
</comment>
<dbReference type="EMBL" id="BSXW01000116">
    <property type="protein sequence ID" value="GMF12402.1"/>
    <property type="molecule type" value="Genomic_DNA"/>
</dbReference>
<organism evidence="3 4">
    <name type="scientific">Phytophthora lilii</name>
    <dbReference type="NCBI Taxonomy" id="2077276"/>
    <lineage>
        <taxon>Eukaryota</taxon>
        <taxon>Sar</taxon>
        <taxon>Stramenopiles</taxon>
        <taxon>Oomycota</taxon>
        <taxon>Peronosporomycetes</taxon>
        <taxon>Peronosporales</taxon>
        <taxon>Peronosporaceae</taxon>
        <taxon>Phytophthora</taxon>
    </lineage>
</organism>
<feature type="transmembrane region" description="Helical" evidence="2">
    <location>
        <begin position="168"/>
        <end position="188"/>
    </location>
</feature>
<keyword evidence="2" id="KW-0472">Membrane</keyword>
<feature type="region of interest" description="Disordered" evidence="1">
    <location>
        <begin position="53"/>
        <end position="109"/>
    </location>
</feature>
<dbReference type="AlphaFoldDB" id="A0A9W6WPH6"/>
<feature type="compositionally biased region" description="Basic and acidic residues" evidence="1">
    <location>
        <begin position="67"/>
        <end position="79"/>
    </location>
</feature>
<evidence type="ECO:0000313" key="4">
    <source>
        <dbReference type="Proteomes" id="UP001165083"/>
    </source>
</evidence>
<protein>
    <submittedName>
        <fullName evidence="3">Unnamed protein product</fullName>
    </submittedName>
</protein>